<sequence>MARMLRVPRGLPLGPHGFLQAWAGLPVGAELAVSAAWPGVDGLLLALSALARQPLRLAWQRALPGVCGVQAAYLSAPAAAPDEAVALVLTLQLMPPVPAPEMPKLPEFMRKWVLLLLRLLLPLLLLLLLFSVREKHREALAARAAAVLRLSALAEWKRLSGAQ</sequence>
<proteinExistence type="predicted"/>
<dbReference type="RefSeq" id="XP_013891868.1">
    <property type="nucleotide sequence ID" value="XM_014036414.1"/>
</dbReference>
<accession>A0A0D2K9V8</accession>
<evidence type="ECO:0000256" key="1">
    <source>
        <dbReference type="SAM" id="Phobius"/>
    </source>
</evidence>
<protein>
    <submittedName>
        <fullName evidence="2">Uncharacterized protein</fullName>
    </submittedName>
</protein>
<gene>
    <name evidence="2" type="ORF">MNEG_15116</name>
</gene>
<dbReference type="EMBL" id="KK105261">
    <property type="protein sequence ID" value="KIY92848.1"/>
    <property type="molecule type" value="Genomic_DNA"/>
</dbReference>
<organism evidence="2 3">
    <name type="scientific">Monoraphidium neglectum</name>
    <dbReference type="NCBI Taxonomy" id="145388"/>
    <lineage>
        <taxon>Eukaryota</taxon>
        <taxon>Viridiplantae</taxon>
        <taxon>Chlorophyta</taxon>
        <taxon>core chlorophytes</taxon>
        <taxon>Chlorophyceae</taxon>
        <taxon>CS clade</taxon>
        <taxon>Sphaeropleales</taxon>
        <taxon>Selenastraceae</taxon>
        <taxon>Monoraphidium</taxon>
    </lineage>
</organism>
<feature type="transmembrane region" description="Helical" evidence="1">
    <location>
        <begin position="112"/>
        <end position="132"/>
    </location>
</feature>
<keyword evidence="1" id="KW-0472">Membrane</keyword>
<keyword evidence="1" id="KW-1133">Transmembrane helix</keyword>
<evidence type="ECO:0000313" key="3">
    <source>
        <dbReference type="Proteomes" id="UP000054498"/>
    </source>
</evidence>
<dbReference type="STRING" id="145388.A0A0D2K9V8"/>
<reference evidence="2 3" key="1">
    <citation type="journal article" date="2013" name="BMC Genomics">
        <title>Reconstruction of the lipid metabolism for the microalga Monoraphidium neglectum from its genome sequence reveals characteristics suitable for biofuel production.</title>
        <authorList>
            <person name="Bogen C."/>
            <person name="Al-Dilaimi A."/>
            <person name="Albersmeier A."/>
            <person name="Wichmann J."/>
            <person name="Grundmann M."/>
            <person name="Rupp O."/>
            <person name="Lauersen K.J."/>
            <person name="Blifernez-Klassen O."/>
            <person name="Kalinowski J."/>
            <person name="Goesmann A."/>
            <person name="Mussgnug J.H."/>
            <person name="Kruse O."/>
        </authorList>
    </citation>
    <scope>NUCLEOTIDE SEQUENCE [LARGE SCALE GENOMIC DNA]</scope>
    <source>
        <strain evidence="2 3">SAG 48.87</strain>
    </source>
</reference>
<name>A0A0D2K9V8_9CHLO</name>
<dbReference type="Proteomes" id="UP000054498">
    <property type="component" value="Unassembled WGS sequence"/>
</dbReference>
<dbReference type="KEGG" id="mng:MNEG_15116"/>
<keyword evidence="3" id="KW-1185">Reference proteome</keyword>
<dbReference type="GeneID" id="25732745"/>
<keyword evidence="1" id="KW-0812">Transmembrane</keyword>
<evidence type="ECO:0000313" key="2">
    <source>
        <dbReference type="EMBL" id="KIY92848.1"/>
    </source>
</evidence>
<dbReference type="AlphaFoldDB" id="A0A0D2K9V8"/>